<dbReference type="AlphaFoldDB" id="A0A158D3U3"/>
<evidence type="ECO:0000313" key="2">
    <source>
        <dbReference type="Proteomes" id="UP000054911"/>
    </source>
</evidence>
<evidence type="ECO:0000313" key="1">
    <source>
        <dbReference type="EMBL" id="SAK88876.1"/>
    </source>
</evidence>
<organism evidence="1 2">
    <name type="scientific">Caballeronia pedi</name>
    <dbReference type="NCBI Taxonomy" id="1777141"/>
    <lineage>
        <taxon>Bacteria</taxon>
        <taxon>Pseudomonadati</taxon>
        <taxon>Pseudomonadota</taxon>
        <taxon>Betaproteobacteria</taxon>
        <taxon>Burkholderiales</taxon>
        <taxon>Burkholderiaceae</taxon>
        <taxon>Caballeronia</taxon>
    </lineage>
</organism>
<dbReference type="Proteomes" id="UP000054911">
    <property type="component" value="Unassembled WGS sequence"/>
</dbReference>
<reference evidence="1" key="1">
    <citation type="submission" date="2016-01" db="EMBL/GenBank/DDBJ databases">
        <authorList>
            <person name="Peeters C."/>
        </authorList>
    </citation>
    <scope>NUCLEOTIDE SEQUENCE [LARGE SCALE GENOMIC DNA]</scope>
    <source>
        <strain evidence="1">LMG 29323</strain>
    </source>
</reference>
<sequence>MWRHGLRSFESCKAATDGDSGISIGHKGCRKRGGHCCIVVNNQHGDGRSHGVEDTRGP</sequence>
<name>A0A158D3U3_9BURK</name>
<dbReference type="EMBL" id="FCOE02000030">
    <property type="protein sequence ID" value="SAK88876.1"/>
    <property type="molecule type" value="Genomic_DNA"/>
</dbReference>
<accession>A0A158D3U3</accession>
<gene>
    <name evidence="1" type="ORF">AWB80_06200</name>
</gene>
<protein>
    <submittedName>
        <fullName evidence="1">Uncharacterized protein</fullName>
    </submittedName>
</protein>
<comment type="caution">
    <text evidence="1">The sequence shown here is derived from an EMBL/GenBank/DDBJ whole genome shotgun (WGS) entry which is preliminary data.</text>
</comment>
<keyword evidence="2" id="KW-1185">Reference proteome</keyword>
<proteinExistence type="predicted"/>